<name>A0A2V5JUI9_9BACL</name>
<dbReference type="Proteomes" id="UP000247476">
    <property type="component" value="Unassembled WGS sequence"/>
</dbReference>
<evidence type="ECO:0000256" key="10">
    <source>
        <dbReference type="ARBA" id="ARBA00057735"/>
    </source>
</evidence>
<dbReference type="OrthoDB" id="9774907at2"/>
<dbReference type="EMBL" id="QJVJ01000021">
    <property type="protein sequence ID" value="PYI50259.1"/>
    <property type="molecule type" value="Genomic_DNA"/>
</dbReference>
<evidence type="ECO:0000256" key="6">
    <source>
        <dbReference type="ARBA" id="ARBA00022741"/>
    </source>
</evidence>
<dbReference type="GO" id="GO:0005829">
    <property type="term" value="C:cytosol"/>
    <property type="evidence" value="ECO:0007669"/>
    <property type="project" value="TreeGrafter"/>
</dbReference>
<proteinExistence type="inferred from homology"/>
<evidence type="ECO:0000256" key="4">
    <source>
        <dbReference type="ARBA" id="ARBA00022679"/>
    </source>
</evidence>
<evidence type="ECO:0000256" key="7">
    <source>
        <dbReference type="ARBA" id="ARBA00022777"/>
    </source>
</evidence>
<dbReference type="GO" id="GO:0004798">
    <property type="term" value="F:dTMP kinase activity"/>
    <property type="evidence" value="ECO:0007669"/>
    <property type="project" value="UniProtKB-UniRule"/>
</dbReference>
<accession>A0A2V5JUI9</accession>
<keyword evidence="8 11" id="KW-0067">ATP-binding</keyword>
<sequence length="217" mass="24114">MFITVEGGEGAGKTSAIRHMEQALRNNGLEVVVTREPGGIAIAEQIREVILDRRNVEMDGRTEALLYAAARRQHLAQKIVPALREGKAVLCDRFVDSSLAYQGYARGLGIDEVFAINRFAIDGTMPDLTLFLDVSPQVGLARIHANRDREVNRLDLEALAFHEKVRAGYRLLLERFPDRIVRVDADQPEEAVVRASTEILVKRLGLRAGEGEQSEAE</sequence>
<keyword evidence="14" id="KW-1185">Reference proteome</keyword>
<dbReference type="SUPFAM" id="SSF52540">
    <property type="entry name" value="P-loop containing nucleoside triphosphate hydrolases"/>
    <property type="match status" value="1"/>
</dbReference>
<dbReference type="InterPro" id="IPR018094">
    <property type="entry name" value="Thymidylate_kinase"/>
</dbReference>
<protein>
    <recommendedName>
        <fullName evidence="3 11">Thymidylate kinase</fullName>
        <ecNumber evidence="2 11">2.7.4.9</ecNumber>
    </recommendedName>
    <alternativeName>
        <fullName evidence="11">dTMP kinase</fullName>
    </alternativeName>
</protein>
<dbReference type="InterPro" id="IPR039430">
    <property type="entry name" value="Thymidylate_kin-like_dom"/>
</dbReference>
<dbReference type="AlphaFoldDB" id="A0A2V5JUI9"/>
<evidence type="ECO:0000256" key="3">
    <source>
        <dbReference type="ARBA" id="ARBA00017144"/>
    </source>
</evidence>
<dbReference type="InterPro" id="IPR027417">
    <property type="entry name" value="P-loop_NTPase"/>
</dbReference>
<dbReference type="PROSITE" id="PS01331">
    <property type="entry name" value="THYMIDYLATE_KINASE"/>
    <property type="match status" value="1"/>
</dbReference>
<dbReference type="GO" id="GO:0006235">
    <property type="term" value="P:dTTP biosynthetic process"/>
    <property type="evidence" value="ECO:0007669"/>
    <property type="project" value="UniProtKB-UniRule"/>
</dbReference>
<evidence type="ECO:0000256" key="9">
    <source>
        <dbReference type="ARBA" id="ARBA00048743"/>
    </source>
</evidence>
<comment type="similarity">
    <text evidence="1 11">Belongs to the thymidylate kinase family.</text>
</comment>
<dbReference type="Gene3D" id="3.40.50.300">
    <property type="entry name" value="P-loop containing nucleotide triphosphate hydrolases"/>
    <property type="match status" value="1"/>
</dbReference>
<dbReference type="HAMAP" id="MF_00165">
    <property type="entry name" value="Thymidylate_kinase"/>
    <property type="match status" value="1"/>
</dbReference>
<dbReference type="GO" id="GO:0005524">
    <property type="term" value="F:ATP binding"/>
    <property type="evidence" value="ECO:0007669"/>
    <property type="project" value="UniProtKB-UniRule"/>
</dbReference>
<organism evidence="13 14">
    <name type="scientific">Paenibacillus flagellatus</name>
    <dbReference type="NCBI Taxonomy" id="2211139"/>
    <lineage>
        <taxon>Bacteria</taxon>
        <taxon>Bacillati</taxon>
        <taxon>Bacillota</taxon>
        <taxon>Bacilli</taxon>
        <taxon>Bacillales</taxon>
        <taxon>Paenibacillaceae</taxon>
        <taxon>Paenibacillus</taxon>
    </lineage>
</organism>
<reference evidence="13 14" key="1">
    <citation type="submission" date="2018-05" db="EMBL/GenBank/DDBJ databases">
        <title>Paenibacillus flagellatus sp. nov., isolated from selenium mineral soil.</title>
        <authorList>
            <person name="Dai X."/>
        </authorList>
    </citation>
    <scope>NUCLEOTIDE SEQUENCE [LARGE SCALE GENOMIC DNA]</scope>
    <source>
        <strain evidence="13 14">DXL2</strain>
    </source>
</reference>
<evidence type="ECO:0000313" key="14">
    <source>
        <dbReference type="Proteomes" id="UP000247476"/>
    </source>
</evidence>
<dbReference type="GO" id="GO:0006227">
    <property type="term" value="P:dUDP biosynthetic process"/>
    <property type="evidence" value="ECO:0007669"/>
    <property type="project" value="TreeGrafter"/>
</dbReference>
<dbReference type="CDD" id="cd01672">
    <property type="entry name" value="TMPK"/>
    <property type="match status" value="1"/>
</dbReference>
<evidence type="ECO:0000256" key="5">
    <source>
        <dbReference type="ARBA" id="ARBA00022727"/>
    </source>
</evidence>
<feature type="binding site" evidence="11">
    <location>
        <begin position="7"/>
        <end position="14"/>
    </location>
    <ligand>
        <name>ATP</name>
        <dbReference type="ChEBI" id="CHEBI:30616"/>
    </ligand>
</feature>
<dbReference type="GO" id="GO:0006233">
    <property type="term" value="P:dTDP biosynthetic process"/>
    <property type="evidence" value="ECO:0007669"/>
    <property type="project" value="InterPro"/>
</dbReference>
<evidence type="ECO:0000256" key="1">
    <source>
        <dbReference type="ARBA" id="ARBA00009776"/>
    </source>
</evidence>
<comment type="catalytic activity">
    <reaction evidence="9 11">
        <text>dTMP + ATP = dTDP + ADP</text>
        <dbReference type="Rhea" id="RHEA:13517"/>
        <dbReference type="ChEBI" id="CHEBI:30616"/>
        <dbReference type="ChEBI" id="CHEBI:58369"/>
        <dbReference type="ChEBI" id="CHEBI:63528"/>
        <dbReference type="ChEBI" id="CHEBI:456216"/>
        <dbReference type="EC" id="2.7.4.9"/>
    </reaction>
</comment>
<keyword evidence="4 11" id="KW-0808">Transferase</keyword>
<keyword evidence="6 11" id="KW-0547">Nucleotide-binding</keyword>
<evidence type="ECO:0000256" key="8">
    <source>
        <dbReference type="ARBA" id="ARBA00022840"/>
    </source>
</evidence>
<evidence type="ECO:0000256" key="2">
    <source>
        <dbReference type="ARBA" id="ARBA00012980"/>
    </source>
</evidence>
<evidence type="ECO:0000256" key="11">
    <source>
        <dbReference type="HAMAP-Rule" id="MF_00165"/>
    </source>
</evidence>
<dbReference type="EC" id="2.7.4.9" evidence="2 11"/>
<comment type="function">
    <text evidence="10 11">Phosphorylation of dTMP to form dTDP in both de novo and salvage pathways of dTTP synthesis.</text>
</comment>
<keyword evidence="7 11" id="KW-0418">Kinase</keyword>
<feature type="domain" description="Thymidylate kinase-like" evidence="12">
    <location>
        <begin position="5"/>
        <end position="194"/>
    </location>
</feature>
<comment type="caution">
    <text evidence="13">The sequence shown here is derived from an EMBL/GenBank/DDBJ whole genome shotgun (WGS) entry which is preliminary data.</text>
</comment>
<evidence type="ECO:0000259" key="12">
    <source>
        <dbReference type="Pfam" id="PF02223"/>
    </source>
</evidence>
<dbReference type="PANTHER" id="PTHR10344">
    <property type="entry name" value="THYMIDYLATE KINASE"/>
    <property type="match status" value="1"/>
</dbReference>
<dbReference type="NCBIfam" id="TIGR00041">
    <property type="entry name" value="DTMP_kinase"/>
    <property type="match status" value="1"/>
</dbReference>
<gene>
    <name evidence="11" type="primary">tmk</name>
    <name evidence="13" type="ORF">DLM86_30140</name>
</gene>
<keyword evidence="5 11" id="KW-0545">Nucleotide biosynthesis</keyword>
<dbReference type="Pfam" id="PF02223">
    <property type="entry name" value="Thymidylate_kin"/>
    <property type="match status" value="1"/>
</dbReference>
<evidence type="ECO:0000313" key="13">
    <source>
        <dbReference type="EMBL" id="PYI50259.1"/>
    </source>
</evidence>
<dbReference type="InterPro" id="IPR018095">
    <property type="entry name" value="Thymidylate_kin_CS"/>
</dbReference>
<dbReference type="FunFam" id="3.40.50.300:FF:000225">
    <property type="entry name" value="Thymidylate kinase"/>
    <property type="match status" value="1"/>
</dbReference>
<dbReference type="PANTHER" id="PTHR10344:SF4">
    <property type="entry name" value="UMP-CMP KINASE 2, MITOCHONDRIAL"/>
    <property type="match status" value="1"/>
</dbReference>